<evidence type="ECO:0000313" key="1">
    <source>
        <dbReference type="EMBL" id="TBU51164.1"/>
    </source>
</evidence>
<dbReference type="EMBL" id="ML145374">
    <property type="protein sequence ID" value="TBU51164.1"/>
    <property type="molecule type" value="Genomic_DNA"/>
</dbReference>
<evidence type="ECO:0000313" key="2">
    <source>
        <dbReference type="Proteomes" id="UP000292082"/>
    </source>
</evidence>
<sequence length="236" mass="26772">MSLDYALEDSFNVEVERLLNDPAVSDMALRSQAQEYLQVYDEPSFVEIDVPQWVRRIQSHTRLKIKYTSRRLFDTMYEAATTLRVPLGARYVSAAICACASHAKSAVTCSQDQPKSVSEALGRLASVWLAFVLWPLYIQAVFPVEPSGEDSGDTTPTGRSEDFFRNTVAYPSRRWPVLRDELYQRDRYRCFMSGAVLFRTPEEALSGVYTSDLLVTHVIGAIPLASVRLRHHDDQL</sequence>
<accession>A0A4Q9P9B2</accession>
<proteinExistence type="predicted"/>
<dbReference type="Proteomes" id="UP000292082">
    <property type="component" value="Unassembled WGS sequence"/>
</dbReference>
<protein>
    <submittedName>
        <fullName evidence="1">Uncharacterized protein</fullName>
    </submittedName>
</protein>
<organism evidence="1 2">
    <name type="scientific">Dichomitus squalens</name>
    <dbReference type="NCBI Taxonomy" id="114155"/>
    <lineage>
        <taxon>Eukaryota</taxon>
        <taxon>Fungi</taxon>
        <taxon>Dikarya</taxon>
        <taxon>Basidiomycota</taxon>
        <taxon>Agaricomycotina</taxon>
        <taxon>Agaricomycetes</taxon>
        <taxon>Polyporales</taxon>
        <taxon>Polyporaceae</taxon>
        <taxon>Dichomitus</taxon>
    </lineage>
</organism>
<reference evidence="1 2" key="1">
    <citation type="submission" date="2019-01" db="EMBL/GenBank/DDBJ databases">
        <title>Draft genome sequences of three monokaryotic isolates of the white-rot basidiomycete fungus Dichomitus squalens.</title>
        <authorList>
            <consortium name="DOE Joint Genome Institute"/>
            <person name="Lopez S.C."/>
            <person name="Andreopoulos B."/>
            <person name="Pangilinan J."/>
            <person name="Lipzen A."/>
            <person name="Riley R."/>
            <person name="Ahrendt S."/>
            <person name="Ng V."/>
            <person name="Barry K."/>
            <person name="Daum C."/>
            <person name="Grigoriev I.V."/>
            <person name="Hilden K.S."/>
            <person name="Makela M.R."/>
            <person name="de Vries R.P."/>
        </authorList>
    </citation>
    <scope>NUCLEOTIDE SEQUENCE [LARGE SCALE GENOMIC DNA]</scope>
    <source>
        <strain evidence="1 2">CBS 464.89</strain>
    </source>
</reference>
<gene>
    <name evidence="1" type="ORF">BD310DRAFT_388230</name>
</gene>
<keyword evidence="2" id="KW-1185">Reference proteome</keyword>
<name>A0A4Q9P9B2_9APHY</name>
<dbReference type="AlphaFoldDB" id="A0A4Q9P9B2"/>